<feature type="zinc finger region" description="C3H1-type" evidence="9">
    <location>
        <begin position="117"/>
        <end position="144"/>
    </location>
</feature>
<feature type="domain" description="C3H1-type" evidence="10">
    <location>
        <begin position="146"/>
        <end position="168"/>
    </location>
</feature>
<dbReference type="InterPro" id="IPR000571">
    <property type="entry name" value="Znf_CCCH"/>
</dbReference>
<feature type="domain" description="C3H1-type" evidence="10">
    <location>
        <begin position="34"/>
        <end position="61"/>
    </location>
</feature>
<evidence type="ECO:0000256" key="8">
    <source>
        <dbReference type="ARBA" id="ARBA00023242"/>
    </source>
</evidence>
<feature type="zinc finger region" description="C3H1-type" evidence="9">
    <location>
        <begin position="146"/>
        <end position="168"/>
    </location>
</feature>
<feature type="domain" description="CCHC-type" evidence="11">
    <location>
        <begin position="185"/>
        <end position="200"/>
    </location>
</feature>
<dbReference type="Gene3D" id="4.10.1000.10">
    <property type="entry name" value="Zinc finger, CCCH-type"/>
    <property type="match status" value="3"/>
</dbReference>
<dbReference type="FunFam" id="4.10.1000.10:FF:000017">
    <property type="entry name" value="Cleavage and polyadenylation specificity factor 30 kDa subunit"/>
    <property type="match status" value="1"/>
</dbReference>
<evidence type="ECO:0000313" key="12">
    <source>
        <dbReference type="EMBL" id="CAE0676759.1"/>
    </source>
</evidence>
<evidence type="ECO:0000256" key="9">
    <source>
        <dbReference type="PROSITE-ProRule" id="PRU00723"/>
    </source>
</evidence>
<feature type="domain" description="CCHC-type" evidence="11">
    <location>
        <begin position="218"/>
        <end position="233"/>
    </location>
</feature>
<dbReference type="PROSITE" id="PS50158">
    <property type="entry name" value="ZF_CCHC"/>
    <property type="match status" value="2"/>
</dbReference>
<feature type="domain" description="C3H1-type" evidence="10">
    <location>
        <begin position="62"/>
        <end position="88"/>
    </location>
</feature>
<dbReference type="SUPFAM" id="SSF57756">
    <property type="entry name" value="Retrovirus zinc finger-like domains"/>
    <property type="match status" value="1"/>
</dbReference>
<dbReference type="PROSITE" id="PS50103">
    <property type="entry name" value="ZF_C3H1"/>
    <property type="match status" value="5"/>
</dbReference>
<keyword evidence="3 9" id="KW-0479">Metal-binding</keyword>
<dbReference type="AlphaFoldDB" id="A0A6V3S1L4"/>
<dbReference type="SMART" id="SM00356">
    <property type="entry name" value="ZnF_C3H1"/>
    <property type="match status" value="5"/>
</dbReference>
<keyword evidence="5 9" id="KW-0863">Zinc-finger</keyword>
<evidence type="ECO:0008006" key="13">
    <source>
        <dbReference type="Google" id="ProtNLM"/>
    </source>
</evidence>
<evidence type="ECO:0000256" key="3">
    <source>
        <dbReference type="ARBA" id="ARBA00022723"/>
    </source>
</evidence>
<dbReference type="Pfam" id="PF00098">
    <property type="entry name" value="zf-CCHC"/>
    <property type="match status" value="2"/>
</dbReference>
<proteinExistence type="predicted"/>
<reference evidence="12" key="1">
    <citation type="submission" date="2021-01" db="EMBL/GenBank/DDBJ databases">
        <authorList>
            <person name="Corre E."/>
            <person name="Pelletier E."/>
            <person name="Niang G."/>
            <person name="Scheremetjew M."/>
            <person name="Finn R."/>
            <person name="Kale V."/>
            <person name="Holt S."/>
            <person name="Cochrane G."/>
            <person name="Meng A."/>
            <person name="Brown T."/>
            <person name="Cohen L."/>
        </authorList>
    </citation>
    <scope>NUCLEOTIDE SEQUENCE</scope>
    <source>
        <strain evidence="12">CCCM811</strain>
    </source>
</reference>
<dbReference type="PANTHER" id="PTHR23102:SF24">
    <property type="entry name" value="CLEAVAGE AND POLYADENYLATION SPECIFICITY FACTOR SUBUNIT 4"/>
    <property type="match status" value="1"/>
</dbReference>
<feature type="zinc finger region" description="C3H1-type" evidence="9">
    <location>
        <begin position="34"/>
        <end position="61"/>
    </location>
</feature>
<comment type="subcellular location">
    <subcellularLocation>
        <location evidence="1">Nucleus</location>
    </subcellularLocation>
</comment>
<keyword evidence="7" id="KW-0694">RNA-binding</keyword>
<dbReference type="SUPFAM" id="SSF90229">
    <property type="entry name" value="CCCH zinc finger"/>
    <property type="match status" value="2"/>
</dbReference>
<dbReference type="InterPro" id="IPR001878">
    <property type="entry name" value="Znf_CCHC"/>
</dbReference>
<sequence length="249" mass="28808">MATIFAEKEKNALRFGFEKFVDDQMRQRRERLHQATMQICKFYQKGPCMRGDSCPYRHSRGERSVVCKHWLRGLCKKSDKCEYLHEYDMSRMQQCTFFITRGECTNKDCTFLHQRPEDRQKDCPWYDRGFCQHGPKCRNRHRRRAACPDYLAGFCIKGPTCGYGHPKFFMPTSSGMGSSLAVMTCANCGQTGHLAGSCPNINTTGKRKKWRRLEDVTCFKCGQKGHYATYCTNERVKPPPGGYKLPGMQ</sequence>
<evidence type="ECO:0000256" key="5">
    <source>
        <dbReference type="ARBA" id="ARBA00022771"/>
    </source>
</evidence>
<feature type="domain" description="C3H1-type" evidence="10">
    <location>
        <begin position="89"/>
        <end position="116"/>
    </location>
</feature>
<evidence type="ECO:0000259" key="10">
    <source>
        <dbReference type="PROSITE" id="PS50103"/>
    </source>
</evidence>
<dbReference type="EMBL" id="HBIV01040276">
    <property type="protein sequence ID" value="CAE0676759.1"/>
    <property type="molecule type" value="Transcribed_RNA"/>
</dbReference>
<feature type="zinc finger region" description="C3H1-type" evidence="9">
    <location>
        <begin position="89"/>
        <end position="116"/>
    </location>
</feature>
<evidence type="ECO:0000259" key="11">
    <source>
        <dbReference type="PROSITE" id="PS50158"/>
    </source>
</evidence>
<evidence type="ECO:0000256" key="6">
    <source>
        <dbReference type="ARBA" id="ARBA00022833"/>
    </source>
</evidence>
<organism evidence="12">
    <name type="scientific">Lotharella globosa</name>
    <dbReference type="NCBI Taxonomy" id="91324"/>
    <lineage>
        <taxon>Eukaryota</taxon>
        <taxon>Sar</taxon>
        <taxon>Rhizaria</taxon>
        <taxon>Cercozoa</taxon>
        <taxon>Chlorarachniophyceae</taxon>
        <taxon>Lotharella</taxon>
    </lineage>
</organism>
<dbReference type="GO" id="GO:0003723">
    <property type="term" value="F:RNA binding"/>
    <property type="evidence" value="ECO:0007669"/>
    <property type="project" value="UniProtKB-KW"/>
</dbReference>
<evidence type="ECO:0000256" key="7">
    <source>
        <dbReference type="ARBA" id="ARBA00022884"/>
    </source>
</evidence>
<dbReference type="GO" id="GO:0008270">
    <property type="term" value="F:zinc ion binding"/>
    <property type="evidence" value="ECO:0007669"/>
    <property type="project" value="UniProtKB-KW"/>
</dbReference>
<dbReference type="InterPro" id="IPR045348">
    <property type="entry name" value="CPSF4/Yth1"/>
</dbReference>
<accession>A0A6V3S1L4</accession>
<dbReference type="Pfam" id="PF00642">
    <property type="entry name" value="zf-CCCH"/>
    <property type="match status" value="2"/>
</dbReference>
<name>A0A6V3S1L4_9EUKA</name>
<dbReference type="InterPro" id="IPR036855">
    <property type="entry name" value="Znf_CCCH_sf"/>
</dbReference>
<keyword evidence="4" id="KW-0677">Repeat</keyword>
<dbReference type="Gene3D" id="4.10.60.10">
    <property type="entry name" value="Zinc finger, CCHC-type"/>
    <property type="match status" value="2"/>
</dbReference>
<evidence type="ECO:0000256" key="1">
    <source>
        <dbReference type="ARBA" id="ARBA00004123"/>
    </source>
</evidence>
<protein>
    <recommendedName>
        <fullName evidence="13">Cleavage and polyadenylation specificity factor subunit 4</fullName>
    </recommendedName>
</protein>
<dbReference type="GO" id="GO:0006397">
    <property type="term" value="P:mRNA processing"/>
    <property type="evidence" value="ECO:0007669"/>
    <property type="project" value="UniProtKB-KW"/>
</dbReference>
<dbReference type="PANTHER" id="PTHR23102">
    <property type="entry name" value="CLEAVAGE AND POLYADENYLATION SPECIFICITY FACTOR SUBUNIT 4-RELATED"/>
    <property type="match status" value="1"/>
</dbReference>
<dbReference type="InterPro" id="IPR036875">
    <property type="entry name" value="Znf_CCHC_sf"/>
</dbReference>
<feature type="domain" description="C3H1-type" evidence="10">
    <location>
        <begin position="117"/>
        <end position="144"/>
    </location>
</feature>
<evidence type="ECO:0000256" key="4">
    <source>
        <dbReference type="ARBA" id="ARBA00022737"/>
    </source>
</evidence>
<dbReference type="Pfam" id="PF14608">
    <property type="entry name" value="zf-CCCH_2"/>
    <property type="match status" value="3"/>
</dbReference>
<dbReference type="SMART" id="SM00343">
    <property type="entry name" value="ZnF_C2HC"/>
    <property type="match status" value="2"/>
</dbReference>
<evidence type="ECO:0000256" key="2">
    <source>
        <dbReference type="ARBA" id="ARBA00022664"/>
    </source>
</evidence>
<gene>
    <name evidence="12" type="ORF">LGLO00237_LOCUS28538</name>
</gene>
<dbReference type="GO" id="GO:0005634">
    <property type="term" value="C:nucleus"/>
    <property type="evidence" value="ECO:0007669"/>
    <property type="project" value="UniProtKB-SubCell"/>
</dbReference>
<keyword evidence="2" id="KW-0507">mRNA processing</keyword>
<keyword evidence="6 9" id="KW-0862">Zinc</keyword>
<keyword evidence="8" id="KW-0539">Nucleus</keyword>
<feature type="zinc finger region" description="C3H1-type" evidence="9">
    <location>
        <begin position="62"/>
        <end position="88"/>
    </location>
</feature>